<proteinExistence type="predicted"/>
<reference evidence="2" key="1">
    <citation type="journal article" date="2015" name="Toxicon">
        <title>Production level of tetrodotoxin in Aeromonas is associated with the copy number of a plasmid.</title>
        <authorList>
            <person name="Liu J."/>
            <person name="Wei F."/>
            <person name="Lu Y."/>
            <person name="Ma T."/>
            <person name="Zhao J."/>
            <person name="Gong X."/>
            <person name="Bao B."/>
        </authorList>
    </citation>
    <scope>NUCLEOTIDE SEQUENCE</scope>
    <source>
        <strain evidence="2">Ne-1</strain>
        <plasmid evidence="2">pNe-1</plasmid>
    </source>
</reference>
<sequence>MSEINFNEKNDELLGVKVKPSTKKAINDLVEKAKQAKMIEYNGDIFDLFVKNFEQDELAKKMEYGADLKELQKITRRINDIYINLAERNETNVNELQAKHGHQLMDLEEDIRDLKESKKAVQEKLAEKDNNIKELAELLKVTQERTKELELIQSSYQERLEEQKLLIDERNNQIISKNEIISQKEEVISSMREDIAKNNKYKEKIIQLEKDLTMFNKIVEDKNVELERQKESLEFECQKRVFKREQVLNKEKLEEIKVIQVQMNNQQEKYERILDEKDKLRSANYELKATVDQERSKNEQYEATISELQEKINKLESNNNGKS</sequence>
<geneLocation type="plasmid" evidence="2">
    <name>pNe-1</name>
</geneLocation>
<feature type="coiled-coil region" evidence="1">
    <location>
        <begin position="191"/>
        <end position="318"/>
    </location>
</feature>
<evidence type="ECO:0000313" key="2">
    <source>
        <dbReference type="EMBL" id="AKO69682.1"/>
    </source>
</evidence>
<keyword evidence="2" id="KW-0614">Plasmid</keyword>
<name>A0A0H4JD23_9GAMM</name>
<protein>
    <submittedName>
        <fullName evidence="2">Uncharacterized protein</fullName>
    </submittedName>
</protein>
<organism evidence="2">
    <name type="scientific">Aeromonas sp. Ne-1</name>
    <dbReference type="NCBI Taxonomy" id="1675689"/>
    <lineage>
        <taxon>Bacteria</taxon>
        <taxon>Pseudomonadati</taxon>
        <taxon>Pseudomonadota</taxon>
        <taxon>Gammaproteobacteria</taxon>
        <taxon>Aeromonadales</taxon>
        <taxon>Aeromonadaceae</taxon>
        <taxon>Aeromonas</taxon>
    </lineage>
</organism>
<evidence type="ECO:0000256" key="1">
    <source>
        <dbReference type="SAM" id="Coils"/>
    </source>
</evidence>
<dbReference type="AlphaFoldDB" id="A0A0H4JD23"/>
<accession>A0A0H4JD23</accession>
<feature type="coiled-coil region" evidence="1">
    <location>
        <begin position="104"/>
        <end position="152"/>
    </location>
</feature>
<dbReference type="EMBL" id="KP738729">
    <property type="protein sequence ID" value="AKO69682.1"/>
    <property type="molecule type" value="Genomic_DNA"/>
</dbReference>
<keyword evidence="1" id="KW-0175">Coiled coil</keyword>